<name>A0ABP9E6T1_9ACTN</name>
<dbReference type="EMBL" id="BAABIS010000001">
    <property type="protein sequence ID" value="GAA4869087.1"/>
    <property type="molecule type" value="Genomic_DNA"/>
</dbReference>
<dbReference type="Proteomes" id="UP001501752">
    <property type="component" value="Unassembled WGS sequence"/>
</dbReference>
<keyword evidence="3" id="KW-1185">Reference proteome</keyword>
<protein>
    <submittedName>
        <fullName evidence="2">Uncharacterized protein</fullName>
    </submittedName>
</protein>
<reference evidence="3" key="1">
    <citation type="journal article" date="2019" name="Int. J. Syst. Evol. Microbiol.">
        <title>The Global Catalogue of Microorganisms (GCM) 10K type strain sequencing project: providing services to taxonomists for standard genome sequencing and annotation.</title>
        <authorList>
            <consortium name="The Broad Institute Genomics Platform"/>
            <consortium name="The Broad Institute Genome Sequencing Center for Infectious Disease"/>
            <person name="Wu L."/>
            <person name="Ma J."/>
        </authorList>
    </citation>
    <scope>NUCLEOTIDE SEQUENCE [LARGE SCALE GENOMIC DNA]</scope>
    <source>
        <strain evidence="3">JCM 13006</strain>
    </source>
</reference>
<proteinExistence type="predicted"/>
<gene>
    <name evidence="2" type="ORF">GCM10023235_54760</name>
</gene>
<sequence>MTGKAKPRKELRSCWNSGVSSMRWIGTESVSDGLSTRCLLTSSVLRVERADVRGVTVSCGCMLDPQSRRGKGPRTIRPKIRQNMPTGGTAGAVPPV</sequence>
<feature type="compositionally biased region" description="Basic residues" evidence="1">
    <location>
        <begin position="68"/>
        <end position="80"/>
    </location>
</feature>
<evidence type="ECO:0000313" key="2">
    <source>
        <dbReference type="EMBL" id="GAA4869087.1"/>
    </source>
</evidence>
<feature type="region of interest" description="Disordered" evidence="1">
    <location>
        <begin position="66"/>
        <end position="96"/>
    </location>
</feature>
<evidence type="ECO:0000256" key="1">
    <source>
        <dbReference type="SAM" id="MobiDB-lite"/>
    </source>
</evidence>
<evidence type="ECO:0000313" key="3">
    <source>
        <dbReference type="Proteomes" id="UP001501752"/>
    </source>
</evidence>
<accession>A0ABP9E6T1</accession>
<comment type="caution">
    <text evidence="2">The sequence shown here is derived from an EMBL/GenBank/DDBJ whole genome shotgun (WGS) entry which is preliminary data.</text>
</comment>
<organism evidence="2 3">
    <name type="scientific">Kitasatospora terrestris</name>
    <dbReference type="NCBI Taxonomy" id="258051"/>
    <lineage>
        <taxon>Bacteria</taxon>
        <taxon>Bacillati</taxon>
        <taxon>Actinomycetota</taxon>
        <taxon>Actinomycetes</taxon>
        <taxon>Kitasatosporales</taxon>
        <taxon>Streptomycetaceae</taxon>
        <taxon>Kitasatospora</taxon>
    </lineage>
</organism>